<reference evidence="2" key="1">
    <citation type="submission" date="2016-10" db="EMBL/GenBank/DDBJ databases">
        <authorList>
            <person name="Varghese N."/>
            <person name="Submissions S."/>
        </authorList>
    </citation>
    <scope>NUCLEOTIDE SEQUENCE [LARGE SCALE GENOMIC DNA]</scope>
    <source>
        <strain evidence="2">CGMCC 4.3516</strain>
    </source>
</reference>
<dbReference type="STRING" id="58114.SAMN05216270_103127"/>
<sequence length="84" mass="8921">MPELALGGLLVQAEAMQGTVSNFHEDTSGEVVLDNGRRVPFDAAAFAVSGHRFLRPGQRVALECAPAGDGEEKVVAVRILTMRS</sequence>
<dbReference type="Proteomes" id="UP000198949">
    <property type="component" value="Unassembled WGS sequence"/>
</dbReference>
<gene>
    <name evidence="1" type="ORF">SAMN05216270_103127</name>
</gene>
<accession>A0A1G6TS62</accession>
<dbReference type="EMBL" id="FNAD01000003">
    <property type="protein sequence ID" value="SDD32002.1"/>
    <property type="molecule type" value="Genomic_DNA"/>
</dbReference>
<name>A0A1G6TS62_9ACTN</name>
<organism evidence="1 2">
    <name type="scientific">Glycomyces harbinensis</name>
    <dbReference type="NCBI Taxonomy" id="58114"/>
    <lineage>
        <taxon>Bacteria</taxon>
        <taxon>Bacillati</taxon>
        <taxon>Actinomycetota</taxon>
        <taxon>Actinomycetes</taxon>
        <taxon>Glycomycetales</taxon>
        <taxon>Glycomycetaceae</taxon>
        <taxon>Glycomyces</taxon>
    </lineage>
</organism>
<keyword evidence="2" id="KW-1185">Reference proteome</keyword>
<evidence type="ECO:0008006" key="3">
    <source>
        <dbReference type="Google" id="ProtNLM"/>
    </source>
</evidence>
<evidence type="ECO:0000313" key="2">
    <source>
        <dbReference type="Proteomes" id="UP000198949"/>
    </source>
</evidence>
<dbReference type="AlphaFoldDB" id="A0A1G6TS62"/>
<proteinExistence type="predicted"/>
<evidence type="ECO:0000313" key="1">
    <source>
        <dbReference type="EMBL" id="SDD32002.1"/>
    </source>
</evidence>
<protein>
    <recommendedName>
        <fullName evidence="3">Cold shock protein, CspA family</fullName>
    </recommendedName>
</protein>